<dbReference type="GO" id="GO:0046872">
    <property type="term" value="F:metal ion binding"/>
    <property type="evidence" value="ECO:0007669"/>
    <property type="project" value="UniProtKB-KW"/>
</dbReference>
<dbReference type="KEGG" id="abat:CFX1CAM_1335"/>
<evidence type="ECO:0000256" key="3">
    <source>
        <dbReference type="ARBA" id="ARBA00023014"/>
    </source>
</evidence>
<organism evidence="5 6">
    <name type="scientific">Candidatus Brevifilum fermentans</name>
    <dbReference type="NCBI Taxonomy" id="1986204"/>
    <lineage>
        <taxon>Bacteria</taxon>
        <taxon>Bacillati</taxon>
        <taxon>Chloroflexota</taxon>
        <taxon>Anaerolineae</taxon>
        <taxon>Anaerolineales</taxon>
        <taxon>Anaerolineaceae</taxon>
        <taxon>Candidatus Brevifilum</taxon>
    </lineage>
</organism>
<dbReference type="SUPFAM" id="SSF54862">
    <property type="entry name" value="4Fe-4S ferredoxins"/>
    <property type="match status" value="1"/>
</dbReference>
<evidence type="ECO:0000256" key="1">
    <source>
        <dbReference type="ARBA" id="ARBA00022723"/>
    </source>
</evidence>
<dbReference type="AlphaFoldDB" id="A0A1Y6K8R8"/>
<name>A0A1Y6K8R8_9CHLR</name>
<dbReference type="Pfam" id="PF00037">
    <property type="entry name" value="Fer4"/>
    <property type="match status" value="2"/>
</dbReference>
<dbReference type="InterPro" id="IPR017900">
    <property type="entry name" value="4Fe4S_Fe_S_CS"/>
</dbReference>
<dbReference type="RefSeq" id="WP_162287664.1">
    <property type="nucleotide sequence ID" value="NZ_LT859958.1"/>
</dbReference>
<accession>A0A1Y6K8R8</accession>
<protein>
    <submittedName>
        <fullName evidence="5">Putative Ferredoxin</fullName>
    </submittedName>
</protein>
<evidence type="ECO:0000313" key="6">
    <source>
        <dbReference type="Proteomes" id="UP000195514"/>
    </source>
</evidence>
<dbReference type="EMBL" id="LT859958">
    <property type="protein sequence ID" value="SMX54400.1"/>
    <property type="molecule type" value="Genomic_DNA"/>
</dbReference>
<feature type="domain" description="4Fe-4S ferredoxin-type" evidence="4">
    <location>
        <begin position="290"/>
        <end position="315"/>
    </location>
</feature>
<keyword evidence="1" id="KW-0479">Metal-binding</keyword>
<dbReference type="PROSITE" id="PS51379">
    <property type="entry name" value="4FE4S_FER_2"/>
    <property type="match status" value="2"/>
</dbReference>
<reference evidence="6" key="1">
    <citation type="submission" date="2017-05" db="EMBL/GenBank/DDBJ databases">
        <authorList>
            <person name="Kirkegaard R."/>
            <person name="Mcilroy J S."/>
        </authorList>
    </citation>
    <scope>NUCLEOTIDE SEQUENCE [LARGE SCALE GENOMIC DNA]</scope>
</reference>
<evidence type="ECO:0000256" key="2">
    <source>
        <dbReference type="ARBA" id="ARBA00023004"/>
    </source>
</evidence>
<gene>
    <name evidence="5" type="ORF">CFX1CAM_1335</name>
</gene>
<keyword evidence="2" id="KW-0408">Iron</keyword>
<feature type="domain" description="4Fe-4S ferredoxin-type" evidence="4">
    <location>
        <begin position="319"/>
        <end position="348"/>
    </location>
</feature>
<sequence>MAKKDVYERLCDYFSLQLGEVPDRNNLMTAFKQTVTEETVNFYFLLPLFGEIKESQLLKKAKRKGYSDIEISKHMTLLIKESFIERHRGEEEDSFSRVFGAFVAENQVRKKKGTALGKRYAKYWMDLAAVSTYKLPTKTPYARVLATEESIQPPKKGEKIIINETIQDTQQAVPYDFVTELLRKSSTIALAECYCRLSKEMAGEPCGHEKETCFLFNEAGRNLIEIGVAREISVEEALEIIRRSEAAGLVHNVNNAEGEINFLCNCCPCCCPILGAMKLGLKNVSQPSRFHAVIDWEVCINCLICVDYCYVNALTDVEGQLSFDVDLCIGCGLCASHCPENAINMVVRENFGKIYPTASTLDSQIQKEAIIGKLTSFMKK</sequence>
<proteinExistence type="predicted"/>
<keyword evidence="3" id="KW-0411">Iron-sulfur</keyword>
<evidence type="ECO:0000259" key="4">
    <source>
        <dbReference type="PROSITE" id="PS51379"/>
    </source>
</evidence>
<dbReference type="InterPro" id="IPR017896">
    <property type="entry name" value="4Fe4S_Fe-S-bd"/>
</dbReference>
<dbReference type="GO" id="GO:0051536">
    <property type="term" value="F:iron-sulfur cluster binding"/>
    <property type="evidence" value="ECO:0007669"/>
    <property type="project" value="UniProtKB-KW"/>
</dbReference>
<keyword evidence="6" id="KW-1185">Reference proteome</keyword>
<evidence type="ECO:0000313" key="5">
    <source>
        <dbReference type="EMBL" id="SMX54400.1"/>
    </source>
</evidence>
<dbReference type="Gene3D" id="3.30.70.20">
    <property type="match status" value="1"/>
</dbReference>
<dbReference type="PROSITE" id="PS00198">
    <property type="entry name" value="4FE4S_FER_1"/>
    <property type="match status" value="1"/>
</dbReference>
<dbReference type="Proteomes" id="UP000195514">
    <property type="component" value="Chromosome I"/>
</dbReference>